<dbReference type="RefSeq" id="XP_075084718.1">
    <property type="nucleotide sequence ID" value="XM_075228617.1"/>
</dbReference>
<reference evidence="2" key="2">
    <citation type="submission" date="2025-08" db="UniProtKB">
        <authorList>
            <consortium name="RefSeq"/>
        </authorList>
    </citation>
    <scope>IDENTIFICATION</scope>
    <source>
        <tissue evidence="2">Leaf</tissue>
    </source>
</reference>
<name>A0AC58SIB0_TOBAC</name>
<sequence>MSWNVHGLNDGKKISTIMSLVRKWKVDVLCLQETKLEKWSSNLIQHIRGNRWVDWVELKSYATRGGIIVLWDRRQWNCIDSYQGTYIISCMLESLHKDFRWCFTGVYGPHTNPEREQHWDEIAGIRGLWSNQWVLGGDFNICRFESERLNFIRRSRAIKTFSYVIQELHIIDLPLQGAYYTWSRGVNCRVPNTLQGDSED</sequence>
<protein>
    <submittedName>
        <fullName evidence="2">Uncharacterized protein LOC142167974</fullName>
    </submittedName>
</protein>
<keyword evidence="1" id="KW-1185">Reference proteome</keyword>
<reference evidence="1" key="1">
    <citation type="journal article" date="2014" name="Nat. Commun.">
        <title>The tobacco genome sequence and its comparison with those of tomato and potato.</title>
        <authorList>
            <person name="Sierro N."/>
            <person name="Battey J.N."/>
            <person name="Ouadi S."/>
            <person name="Bakaher N."/>
            <person name="Bovet L."/>
            <person name="Willig A."/>
            <person name="Goepfert S."/>
            <person name="Peitsch M.C."/>
            <person name="Ivanov N.V."/>
        </authorList>
    </citation>
    <scope>NUCLEOTIDE SEQUENCE [LARGE SCALE GENOMIC DNA]</scope>
</reference>
<proteinExistence type="predicted"/>
<evidence type="ECO:0000313" key="2">
    <source>
        <dbReference type="RefSeq" id="XP_075084718.1"/>
    </source>
</evidence>
<organism evidence="1 2">
    <name type="scientific">Nicotiana tabacum</name>
    <name type="common">Common tobacco</name>
    <dbReference type="NCBI Taxonomy" id="4097"/>
    <lineage>
        <taxon>Eukaryota</taxon>
        <taxon>Viridiplantae</taxon>
        <taxon>Streptophyta</taxon>
        <taxon>Embryophyta</taxon>
        <taxon>Tracheophyta</taxon>
        <taxon>Spermatophyta</taxon>
        <taxon>Magnoliopsida</taxon>
        <taxon>eudicotyledons</taxon>
        <taxon>Gunneridae</taxon>
        <taxon>Pentapetalae</taxon>
        <taxon>asterids</taxon>
        <taxon>lamiids</taxon>
        <taxon>Solanales</taxon>
        <taxon>Solanaceae</taxon>
        <taxon>Nicotianoideae</taxon>
        <taxon>Nicotianeae</taxon>
        <taxon>Nicotiana</taxon>
    </lineage>
</organism>
<dbReference type="Proteomes" id="UP000790787">
    <property type="component" value="Chromosome 13"/>
</dbReference>
<evidence type="ECO:0000313" key="1">
    <source>
        <dbReference type="Proteomes" id="UP000790787"/>
    </source>
</evidence>
<gene>
    <name evidence="2" type="primary">LOC142167974</name>
</gene>
<accession>A0AC58SIB0</accession>